<dbReference type="Proteomes" id="UP000005408">
    <property type="component" value="Unassembled WGS sequence"/>
</dbReference>
<dbReference type="AlphaFoldDB" id="A0A8W8HW99"/>
<evidence type="ECO:0000313" key="2">
    <source>
        <dbReference type="EnsemblMetazoa" id="G11237.3:cds"/>
    </source>
</evidence>
<dbReference type="EnsemblMetazoa" id="G11237.3">
    <property type="protein sequence ID" value="G11237.3:cds"/>
    <property type="gene ID" value="G11237"/>
</dbReference>
<dbReference type="EnsemblMetazoa" id="G11237.1">
    <property type="protein sequence ID" value="G11237.1:cds"/>
    <property type="gene ID" value="G11237"/>
</dbReference>
<name>A0A8W8HW99_MAGGI</name>
<feature type="transmembrane region" description="Helical" evidence="1">
    <location>
        <begin position="86"/>
        <end position="104"/>
    </location>
</feature>
<organism evidence="2 3">
    <name type="scientific">Magallana gigas</name>
    <name type="common">Pacific oyster</name>
    <name type="synonym">Crassostrea gigas</name>
    <dbReference type="NCBI Taxonomy" id="29159"/>
    <lineage>
        <taxon>Eukaryota</taxon>
        <taxon>Metazoa</taxon>
        <taxon>Spiralia</taxon>
        <taxon>Lophotrochozoa</taxon>
        <taxon>Mollusca</taxon>
        <taxon>Bivalvia</taxon>
        <taxon>Autobranchia</taxon>
        <taxon>Pteriomorphia</taxon>
        <taxon>Ostreida</taxon>
        <taxon>Ostreoidea</taxon>
        <taxon>Ostreidae</taxon>
        <taxon>Magallana</taxon>
    </lineage>
</organism>
<keyword evidence="3" id="KW-1185">Reference proteome</keyword>
<proteinExistence type="predicted"/>
<dbReference type="EnsemblMetazoa" id="G11237.2">
    <property type="protein sequence ID" value="G11237.2:cds"/>
    <property type="gene ID" value="G11237"/>
</dbReference>
<sequence length="146" mass="17029">MASKQVATTAGAMLSAAGKPKIFTDAKGRQFMVLKKILQTPDYYLWQPKNLSAVKGTPTLTSMLRTKPVKEFVFGTRNRFFFRFSTYWFVWVTLLFSYPPLMALREKTKASEMPVKTANFHHPYSWDMVKEKEEELKILESSRYRL</sequence>
<evidence type="ECO:0000256" key="1">
    <source>
        <dbReference type="SAM" id="Phobius"/>
    </source>
</evidence>
<keyword evidence="1" id="KW-0472">Membrane</keyword>
<accession>A0A8W8HW99</accession>
<keyword evidence="1" id="KW-1133">Transmembrane helix</keyword>
<keyword evidence="1" id="KW-0812">Transmembrane</keyword>
<reference evidence="2" key="1">
    <citation type="submission" date="2022-08" db="UniProtKB">
        <authorList>
            <consortium name="EnsemblMetazoa"/>
        </authorList>
    </citation>
    <scope>IDENTIFICATION</scope>
    <source>
        <strain evidence="2">05x7-T-G4-1.051#20</strain>
    </source>
</reference>
<evidence type="ECO:0000313" key="3">
    <source>
        <dbReference type="Proteomes" id="UP000005408"/>
    </source>
</evidence>
<protein>
    <submittedName>
        <fullName evidence="2">Uncharacterized protein</fullName>
    </submittedName>
</protein>